<name>A0A3M8CTP3_9BACL</name>
<gene>
    <name evidence="4" type="ORF">EDM56_30270</name>
</gene>
<feature type="domain" description="SLH" evidence="3">
    <location>
        <begin position="387"/>
        <end position="449"/>
    </location>
</feature>
<dbReference type="PROSITE" id="PS51272">
    <property type="entry name" value="SLH"/>
    <property type="match status" value="3"/>
</dbReference>
<reference evidence="4 5" key="1">
    <citation type="submission" date="2018-10" db="EMBL/GenBank/DDBJ databases">
        <title>Phylogenomics of Brevibacillus.</title>
        <authorList>
            <person name="Dunlap C."/>
        </authorList>
    </citation>
    <scope>NUCLEOTIDE SEQUENCE [LARGE SCALE GENOMIC DNA]</scope>
    <source>
        <strain evidence="4 5">JCM 15716</strain>
    </source>
</reference>
<keyword evidence="1" id="KW-0677">Repeat</keyword>
<feature type="domain" description="SLH" evidence="3">
    <location>
        <begin position="452"/>
        <end position="508"/>
    </location>
</feature>
<feature type="chain" id="PRO_5018245759" description="SLH domain-containing protein" evidence="2">
    <location>
        <begin position="29"/>
        <end position="508"/>
    </location>
</feature>
<dbReference type="CDD" id="cd00688">
    <property type="entry name" value="ISOPREN_C2_like"/>
    <property type="match status" value="1"/>
</dbReference>
<feature type="domain" description="SLH" evidence="3">
    <location>
        <begin position="326"/>
        <end position="386"/>
    </location>
</feature>
<evidence type="ECO:0000313" key="4">
    <source>
        <dbReference type="EMBL" id="RNB78761.1"/>
    </source>
</evidence>
<dbReference type="InterPro" id="IPR008930">
    <property type="entry name" value="Terpenoid_cyclase/PrenylTrfase"/>
</dbReference>
<keyword evidence="5" id="KW-1185">Reference proteome</keyword>
<dbReference type="InterPro" id="IPR001119">
    <property type="entry name" value="SLH_dom"/>
</dbReference>
<dbReference type="RefSeq" id="WP_122921656.1">
    <property type="nucleotide sequence ID" value="NZ_RHHQ01000031.1"/>
</dbReference>
<evidence type="ECO:0000256" key="1">
    <source>
        <dbReference type="ARBA" id="ARBA00022737"/>
    </source>
</evidence>
<sequence length="508" mass="54469">MNMAAKIMRASLAGVMVASLAWMPLAEATSSRVEQAAAKAVQAVAHTYKSKGTAAIDDWTLIALSLLGEDVQTSEWGGSIRWQTELHNRLESLDLRKTTDYARFAMAVTASGEDPSQFGGVNLIARIQNVQLANGKFADSMDGTGQSLINAHVWSIIALYAAGEQIPRAKQAKAWLVSKQLPDGGFQFATEGKTGGIDMTAMTLIAFKALGMSKEEQPVKKALAFLRTQQKDGGGYADGGVANAESVATVISALIAWGENPESWKKGTGSTVDNLLSYQKADGTFSHTKGGPANQIASAQAMLGISDVKRSGPYLVKLRESAGQRKVEHLYDLDRSHWAFHEISYLVKNGYMQGVTSTKMSPDQKVTRSQFAVLLLRAIGEGPVAQPQGKFADVPQAGWAAPYVEKAAALGLMQGSGSLFRPDQGITQEEMASIAARIATKYKWTKTYNGAGTVPVDWARVSGWAVQDVKVLQKQKLLGATASKQFVPKAAVTRAEAAALLYRLLAVR</sequence>
<evidence type="ECO:0000259" key="3">
    <source>
        <dbReference type="PROSITE" id="PS51272"/>
    </source>
</evidence>
<dbReference type="Pfam" id="PF00395">
    <property type="entry name" value="SLH"/>
    <property type="match status" value="3"/>
</dbReference>
<dbReference type="Proteomes" id="UP000271031">
    <property type="component" value="Unassembled WGS sequence"/>
</dbReference>
<feature type="signal peptide" evidence="2">
    <location>
        <begin position="1"/>
        <end position="28"/>
    </location>
</feature>
<evidence type="ECO:0000256" key="2">
    <source>
        <dbReference type="SAM" id="SignalP"/>
    </source>
</evidence>
<comment type="caution">
    <text evidence="4">The sequence shown here is derived from an EMBL/GenBank/DDBJ whole genome shotgun (WGS) entry which is preliminary data.</text>
</comment>
<dbReference type="SUPFAM" id="SSF48239">
    <property type="entry name" value="Terpenoid cyclases/Protein prenyltransferases"/>
    <property type="match status" value="1"/>
</dbReference>
<dbReference type="EMBL" id="RHHQ01000031">
    <property type="protein sequence ID" value="RNB78761.1"/>
    <property type="molecule type" value="Genomic_DNA"/>
</dbReference>
<dbReference type="InterPro" id="IPR001330">
    <property type="entry name" value="Prenyltrans"/>
</dbReference>
<dbReference type="PANTHER" id="PTHR43308:SF5">
    <property type="entry name" value="S-LAYER PROTEIN _ PEPTIDOGLYCAN ENDO-BETA-N-ACETYLGLUCOSAMINIDASE"/>
    <property type="match status" value="1"/>
</dbReference>
<dbReference type="AlphaFoldDB" id="A0A3M8CTP3"/>
<accession>A0A3M8CTP3</accession>
<dbReference type="PANTHER" id="PTHR43308">
    <property type="entry name" value="OUTER MEMBRANE PROTEIN ALPHA-RELATED"/>
    <property type="match status" value="1"/>
</dbReference>
<organism evidence="4 5">
    <name type="scientific">Brevibacillus fluminis</name>
    <dbReference type="NCBI Taxonomy" id="511487"/>
    <lineage>
        <taxon>Bacteria</taxon>
        <taxon>Bacillati</taxon>
        <taxon>Bacillota</taxon>
        <taxon>Bacilli</taxon>
        <taxon>Bacillales</taxon>
        <taxon>Paenibacillaceae</taxon>
        <taxon>Brevibacillus</taxon>
    </lineage>
</organism>
<evidence type="ECO:0000313" key="5">
    <source>
        <dbReference type="Proteomes" id="UP000271031"/>
    </source>
</evidence>
<keyword evidence="2" id="KW-0732">Signal</keyword>
<protein>
    <recommendedName>
        <fullName evidence="3">SLH domain-containing protein</fullName>
    </recommendedName>
</protein>
<proteinExistence type="predicted"/>
<dbReference type="Pfam" id="PF00432">
    <property type="entry name" value="Prenyltrans"/>
    <property type="match status" value="1"/>
</dbReference>
<dbReference type="Gene3D" id="1.50.10.20">
    <property type="match status" value="2"/>
</dbReference>
<dbReference type="InterPro" id="IPR051465">
    <property type="entry name" value="Cell_Envelope_Struct_Comp"/>
</dbReference>
<dbReference type="OrthoDB" id="411361at2"/>